<evidence type="ECO:0000256" key="1">
    <source>
        <dbReference type="SAM" id="MobiDB-lite"/>
    </source>
</evidence>
<evidence type="ECO:0000313" key="3">
    <source>
        <dbReference type="Proteomes" id="UP000501849"/>
    </source>
</evidence>
<dbReference type="EMBL" id="CP038797">
    <property type="protein sequence ID" value="QIV79644.1"/>
    <property type="molecule type" value="Genomic_DNA"/>
</dbReference>
<keyword evidence="2" id="KW-0614">Plasmid</keyword>
<sequence>MLFPPNQRRSADQHWRAFLHRLLARLNPPRRHRSAPRVIKRKMPKWHVKRTAHQHWPQPEHPPSIRIRNC</sequence>
<gene>
    <name evidence="2" type="ORF">EXE63_00960</name>
</gene>
<reference evidence="2 3" key="1">
    <citation type="submission" date="2019-04" db="EMBL/GenBank/DDBJ databases">
        <title>Draft, Whole-Genome Sequence of the Anthracene-degrading Mycobacterium frederiksbergense LB501T, Isolated from a Polycyclic Aromatic Hydrocarbon (PAH)-Contaminated Soil.</title>
        <authorList>
            <person name="Augelletti F."/>
        </authorList>
    </citation>
    <scope>NUCLEOTIDE SEQUENCE [LARGE SCALE GENOMIC DNA]</scope>
    <source>
        <strain evidence="2 3">LB 501T</strain>
        <plasmid evidence="2 3">unnamed1</plasmid>
    </source>
</reference>
<dbReference type="KEGG" id="mfre:EXE63_00960"/>
<evidence type="ECO:0000313" key="2">
    <source>
        <dbReference type="EMBL" id="QIV79644.1"/>
    </source>
</evidence>
<accession>A0A6H0RXH5</accession>
<proteinExistence type="predicted"/>
<protein>
    <submittedName>
        <fullName evidence="2">Uncharacterized protein</fullName>
    </submittedName>
</protein>
<dbReference type="AlphaFoldDB" id="A0A6H0RXH5"/>
<dbReference type="Proteomes" id="UP000501849">
    <property type="component" value="Plasmid unnamed1"/>
</dbReference>
<organism evidence="2 3">
    <name type="scientific">Mycolicibacterium frederiksbergense</name>
    <dbReference type="NCBI Taxonomy" id="117567"/>
    <lineage>
        <taxon>Bacteria</taxon>
        <taxon>Bacillati</taxon>
        <taxon>Actinomycetota</taxon>
        <taxon>Actinomycetes</taxon>
        <taxon>Mycobacteriales</taxon>
        <taxon>Mycobacteriaceae</taxon>
        <taxon>Mycolicibacterium</taxon>
    </lineage>
</organism>
<keyword evidence="3" id="KW-1185">Reference proteome</keyword>
<geneLocation type="plasmid" evidence="2 3">
    <name>unnamed1</name>
</geneLocation>
<name>A0A6H0RXH5_9MYCO</name>
<feature type="region of interest" description="Disordered" evidence="1">
    <location>
        <begin position="42"/>
        <end position="70"/>
    </location>
</feature>
<feature type="compositionally biased region" description="Basic residues" evidence="1">
    <location>
        <begin position="42"/>
        <end position="53"/>
    </location>
</feature>